<protein>
    <recommendedName>
        <fullName evidence="3">Single-stranded DNA-binding protein</fullName>
    </recommendedName>
</protein>
<comment type="caution">
    <text evidence="5">The sequence shown here is derived from an EMBL/GenBank/DDBJ whole genome shotgun (WGS) entry which is preliminary data.</text>
</comment>
<dbReference type="NCBIfam" id="TIGR00621">
    <property type="entry name" value="ssb"/>
    <property type="match status" value="1"/>
</dbReference>
<evidence type="ECO:0000256" key="4">
    <source>
        <dbReference type="SAM" id="MobiDB-lite"/>
    </source>
</evidence>
<accession>A0ABT1E818</accession>
<dbReference type="InterPro" id="IPR000424">
    <property type="entry name" value="Primosome_PriB/ssb"/>
</dbReference>
<dbReference type="GO" id="GO:0003677">
    <property type="term" value="F:DNA binding"/>
    <property type="evidence" value="ECO:0007669"/>
    <property type="project" value="UniProtKB-KW"/>
</dbReference>
<evidence type="ECO:0000256" key="3">
    <source>
        <dbReference type="RuleBase" id="RU000524"/>
    </source>
</evidence>
<reference evidence="5 6" key="1">
    <citation type="journal article" date="2022" name="Genome Biol. Evol.">
        <title>Host diet, physiology and behaviors set the stage for Lachnospiraceae cladogenesis.</title>
        <authorList>
            <person name="Vera-Ponce De Leon A."/>
            <person name="Schneider M."/>
            <person name="Jahnes B.C."/>
            <person name="Sadowski V."/>
            <person name="Camuy-Velez L.A."/>
            <person name="Duan J."/>
            <person name="Sabree Z.L."/>
        </authorList>
    </citation>
    <scope>NUCLEOTIDE SEQUENCE [LARGE SCALE GENOMIC DNA]</scope>
    <source>
        <strain evidence="5 6">PAL113</strain>
    </source>
</reference>
<evidence type="ECO:0000256" key="1">
    <source>
        <dbReference type="ARBA" id="ARBA00023125"/>
    </source>
</evidence>
<dbReference type="PANTHER" id="PTHR10302:SF27">
    <property type="entry name" value="SINGLE-STRANDED DNA-BINDING PROTEIN"/>
    <property type="match status" value="1"/>
</dbReference>
<evidence type="ECO:0000313" key="6">
    <source>
        <dbReference type="Proteomes" id="UP001523566"/>
    </source>
</evidence>
<dbReference type="PROSITE" id="PS50935">
    <property type="entry name" value="SSB"/>
    <property type="match status" value="1"/>
</dbReference>
<dbReference type="Pfam" id="PF00436">
    <property type="entry name" value="SSB"/>
    <property type="match status" value="1"/>
</dbReference>
<dbReference type="SUPFAM" id="SSF50249">
    <property type="entry name" value="Nucleic acid-binding proteins"/>
    <property type="match status" value="1"/>
</dbReference>
<proteinExistence type="predicted"/>
<gene>
    <name evidence="5" type="ORF">NK125_06015</name>
</gene>
<dbReference type="Proteomes" id="UP001523566">
    <property type="component" value="Unassembled WGS sequence"/>
</dbReference>
<sequence>MLNSVIQMGRLVKDPDIYSNNKDGQEKTWGRYRLAVERDVKRESGQDCDFFNCIVTGSKAKFAAKYLNKSSKIVVQGRLQSGSYEDSETGKKIPTVEIFVLNQYFADGFKRSTDSENGYDNSIEEKGGNEGYYME</sequence>
<dbReference type="Gene3D" id="2.40.50.140">
    <property type="entry name" value="Nucleic acid-binding proteins"/>
    <property type="match status" value="1"/>
</dbReference>
<dbReference type="PANTHER" id="PTHR10302">
    <property type="entry name" value="SINGLE-STRANDED DNA-BINDING PROTEIN"/>
    <property type="match status" value="1"/>
</dbReference>
<dbReference type="RefSeq" id="WP_262065759.1">
    <property type="nucleotide sequence ID" value="NZ_JAMXOD010000006.1"/>
</dbReference>
<dbReference type="InterPro" id="IPR012340">
    <property type="entry name" value="NA-bd_OB-fold"/>
</dbReference>
<name>A0ABT1E818_9FIRM</name>
<dbReference type="EMBL" id="JAMZFW010000006">
    <property type="protein sequence ID" value="MCP1101971.1"/>
    <property type="molecule type" value="Genomic_DNA"/>
</dbReference>
<keyword evidence="6" id="KW-1185">Reference proteome</keyword>
<evidence type="ECO:0000256" key="2">
    <source>
        <dbReference type="PROSITE-ProRule" id="PRU00252"/>
    </source>
</evidence>
<keyword evidence="1 2" id="KW-0238">DNA-binding</keyword>
<evidence type="ECO:0000313" key="5">
    <source>
        <dbReference type="EMBL" id="MCP1101971.1"/>
    </source>
</evidence>
<organism evidence="5 6">
    <name type="scientific">Aequitasia blattaphilus</name>
    <dbReference type="NCBI Taxonomy" id="2949332"/>
    <lineage>
        <taxon>Bacteria</taxon>
        <taxon>Bacillati</taxon>
        <taxon>Bacillota</taxon>
        <taxon>Clostridia</taxon>
        <taxon>Lachnospirales</taxon>
        <taxon>Lachnospiraceae</taxon>
        <taxon>Aequitasia</taxon>
    </lineage>
</organism>
<dbReference type="InterPro" id="IPR011344">
    <property type="entry name" value="ssDNA-bd"/>
</dbReference>
<feature type="region of interest" description="Disordered" evidence="4">
    <location>
        <begin position="116"/>
        <end position="135"/>
    </location>
</feature>
<dbReference type="CDD" id="cd04496">
    <property type="entry name" value="SSB_OBF"/>
    <property type="match status" value="1"/>
</dbReference>